<sequence>MEHSEYPYRPTIVAAVLVCSMALGKKWGGIIAFPMILATVVGAKCLPAPLKERILFPKKNRNAWTHAFCRNVGNHIHLDPF</sequence>
<accession>A0A2H0TX75</accession>
<evidence type="ECO:0000313" key="3">
    <source>
        <dbReference type="Proteomes" id="UP000231530"/>
    </source>
</evidence>
<comment type="caution">
    <text evidence="2">The sequence shown here is derived from an EMBL/GenBank/DDBJ whole genome shotgun (WGS) entry which is preliminary data.</text>
</comment>
<organism evidence="2 3">
    <name type="scientific">Candidatus Magasanikbacteria bacterium CG10_big_fil_rev_8_21_14_0_10_42_10</name>
    <dbReference type="NCBI Taxonomy" id="1974649"/>
    <lineage>
        <taxon>Bacteria</taxon>
        <taxon>Candidatus Magasanikiibacteriota</taxon>
    </lineage>
</organism>
<dbReference type="EMBL" id="PFBY01000005">
    <property type="protein sequence ID" value="PIR76770.1"/>
    <property type="molecule type" value="Genomic_DNA"/>
</dbReference>
<keyword evidence="1" id="KW-1133">Transmembrane helix</keyword>
<proteinExistence type="predicted"/>
<evidence type="ECO:0000313" key="2">
    <source>
        <dbReference type="EMBL" id="PIR76770.1"/>
    </source>
</evidence>
<gene>
    <name evidence="2" type="ORF">COU32_00335</name>
</gene>
<evidence type="ECO:0000256" key="1">
    <source>
        <dbReference type="SAM" id="Phobius"/>
    </source>
</evidence>
<feature type="transmembrane region" description="Helical" evidence="1">
    <location>
        <begin position="30"/>
        <end position="50"/>
    </location>
</feature>
<dbReference type="AlphaFoldDB" id="A0A2H0TX75"/>
<keyword evidence="1" id="KW-0812">Transmembrane</keyword>
<keyword evidence="1" id="KW-0472">Membrane</keyword>
<reference evidence="3" key="1">
    <citation type="submission" date="2017-09" db="EMBL/GenBank/DDBJ databases">
        <title>Depth-based differentiation of microbial function through sediment-hosted aquifers and enrichment of novel symbionts in the deep terrestrial subsurface.</title>
        <authorList>
            <person name="Probst A.J."/>
            <person name="Ladd B."/>
            <person name="Jarett J.K."/>
            <person name="Geller-Mcgrath D.E."/>
            <person name="Sieber C.M.K."/>
            <person name="Emerson J.B."/>
            <person name="Anantharaman K."/>
            <person name="Thomas B.C."/>
            <person name="Malmstrom R."/>
            <person name="Stieglmeier M."/>
            <person name="Klingl A."/>
            <person name="Woyke T."/>
            <person name="Ryan C.M."/>
            <person name="Banfield J.F."/>
        </authorList>
    </citation>
    <scope>NUCLEOTIDE SEQUENCE [LARGE SCALE GENOMIC DNA]</scope>
</reference>
<protein>
    <submittedName>
        <fullName evidence="2">Uncharacterized protein</fullName>
    </submittedName>
</protein>
<name>A0A2H0TX75_9BACT</name>
<dbReference type="Proteomes" id="UP000231530">
    <property type="component" value="Unassembled WGS sequence"/>
</dbReference>